<dbReference type="EMBL" id="BAABLF010000029">
    <property type="protein sequence ID" value="GAA5194577.1"/>
    <property type="molecule type" value="Genomic_DNA"/>
</dbReference>
<comment type="caution">
    <text evidence="2">The sequence shown here is derived from an EMBL/GenBank/DDBJ whole genome shotgun (WGS) entry which is preliminary data.</text>
</comment>
<evidence type="ECO:0000313" key="2">
    <source>
        <dbReference type="EMBL" id="GAA5194577.1"/>
    </source>
</evidence>
<dbReference type="InterPro" id="IPR001736">
    <property type="entry name" value="PLipase_D/transphosphatidylase"/>
</dbReference>
<dbReference type="PANTHER" id="PTHR21248">
    <property type="entry name" value="CARDIOLIPIN SYNTHASE"/>
    <property type="match status" value="1"/>
</dbReference>
<feature type="domain" description="PLD phosphodiesterase" evidence="1">
    <location>
        <begin position="390"/>
        <end position="417"/>
    </location>
</feature>
<dbReference type="Proteomes" id="UP001501600">
    <property type="component" value="Unassembled WGS sequence"/>
</dbReference>
<dbReference type="CDD" id="cd09111">
    <property type="entry name" value="PLDc_ymdC_like_1"/>
    <property type="match status" value="1"/>
</dbReference>
<dbReference type="PROSITE" id="PS51257">
    <property type="entry name" value="PROKAR_LIPOPROTEIN"/>
    <property type="match status" value="1"/>
</dbReference>
<dbReference type="PROSITE" id="PS50035">
    <property type="entry name" value="PLD"/>
    <property type="match status" value="2"/>
</dbReference>
<proteinExistence type="predicted"/>
<evidence type="ECO:0000259" key="1">
    <source>
        <dbReference type="PROSITE" id="PS50035"/>
    </source>
</evidence>
<dbReference type="Pfam" id="PF13091">
    <property type="entry name" value="PLDc_2"/>
    <property type="match status" value="2"/>
</dbReference>
<accession>A0ABP9SDM1</accession>
<keyword evidence="3" id="KW-1185">Reference proteome</keyword>
<organism evidence="2 3">
    <name type="scientific">Ferrimonas gelatinilytica</name>
    <dbReference type="NCBI Taxonomy" id="1255257"/>
    <lineage>
        <taxon>Bacteria</taxon>
        <taxon>Pseudomonadati</taxon>
        <taxon>Pseudomonadota</taxon>
        <taxon>Gammaproteobacteria</taxon>
        <taxon>Alteromonadales</taxon>
        <taxon>Ferrimonadaceae</taxon>
        <taxon>Ferrimonas</taxon>
    </lineage>
</organism>
<protein>
    <submittedName>
        <fullName evidence="2">Phospholipase D family protein</fullName>
    </submittedName>
</protein>
<dbReference type="SUPFAM" id="SSF56024">
    <property type="entry name" value="Phospholipase D/nuclease"/>
    <property type="match status" value="2"/>
</dbReference>
<name>A0ABP9SDM1_9GAMM</name>
<sequence>MIAMKLFASKLPQALWLLLLQLWLIPGLSGCSSAPPEPPEGFELNWQGQTVPGEVFLIPTAPQSLAYRLEAIDQATEFIDITYFTWNHDVSGIYVYHALLQAAQRGVKVRVLLDDLLVFNDRWLKDLDQHPNMDIRIFNPFDVRHTGWFTRAFNFQFRKKALNHRMHQKYFNVDGELLIIGGRNIGDDYFGLSDSANFFDLDLLVRGESLRQFEANFELFWRHEESVPVDQVLSGEPSEQQSLFLEDFQEMKDEHPDVVRAIAEVRAALPEPDYISALVTPAFDDMEKFEDSLPYFRRRIEQFLLTYPTQHKELLISTPYMIPNGDEFTATQAFLENGADVILLTNSAASNDSGFVAAYYDKYRKPLLEMGVDIYEYDSEAVHPPYLHQATTYYHNKAFVIDDWLSYIGSSNFDPRSDHLNFEMGMMIESQEFAEALSEYLLLSQLDNFWHVTLDEEGNPQWEKGQVIEHTNPRTAPIRALPAWFYRLFNIQHDI</sequence>
<dbReference type="PANTHER" id="PTHR21248:SF12">
    <property type="entry name" value="CARDIOLIPIN SYNTHASE C"/>
    <property type="match status" value="1"/>
</dbReference>
<dbReference type="SMART" id="SM00155">
    <property type="entry name" value="PLDc"/>
    <property type="match status" value="2"/>
</dbReference>
<dbReference type="InterPro" id="IPR025202">
    <property type="entry name" value="PLD-like_dom"/>
</dbReference>
<gene>
    <name evidence="2" type="ORF">GCM10025772_27810</name>
</gene>
<reference evidence="3" key="1">
    <citation type="journal article" date="2019" name="Int. J. Syst. Evol. Microbiol.">
        <title>The Global Catalogue of Microorganisms (GCM) 10K type strain sequencing project: providing services to taxonomists for standard genome sequencing and annotation.</title>
        <authorList>
            <consortium name="The Broad Institute Genomics Platform"/>
            <consortium name="The Broad Institute Genome Sequencing Center for Infectious Disease"/>
            <person name="Wu L."/>
            <person name="Ma J."/>
        </authorList>
    </citation>
    <scope>NUCLEOTIDE SEQUENCE [LARGE SCALE GENOMIC DNA]</scope>
    <source>
        <strain evidence="3">JCM 18720</strain>
    </source>
</reference>
<dbReference type="Gene3D" id="3.30.870.10">
    <property type="entry name" value="Endonuclease Chain A"/>
    <property type="match status" value="2"/>
</dbReference>
<feature type="domain" description="PLD phosphodiesterase" evidence="1">
    <location>
        <begin position="162"/>
        <end position="189"/>
    </location>
</feature>
<dbReference type="CDD" id="cd09113">
    <property type="entry name" value="PLDc_ymdC_like_2"/>
    <property type="match status" value="1"/>
</dbReference>
<evidence type="ECO:0000313" key="3">
    <source>
        <dbReference type="Proteomes" id="UP001501600"/>
    </source>
</evidence>